<feature type="compositionally biased region" description="Low complexity" evidence="14">
    <location>
        <begin position="459"/>
        <end position="477"/>
    </location>
</feature>
<evidence type="ECO:0000256" key="7">
    <source>
        <dbReference type="ARBA" id="ARBA00023180"/>
    </source>
</evidence>
<dbReference type="Gene3D" id="3.90.550.10">
    <property type="entry name" value="Spore Coat Polysaccharide Biosynthesis Protein SpsA, Chain A"/>
    <property type="match status" value="1"/>
</dbReference>
<feature type="compositionally biased region" description="Acidic residues" evidence="14">
    <location>
        <begin position="691"/>
        <end position="704"/>
    </location>
</feature>
<feature type="region of interest" description="Disordered" evidence="14">
    <location>
        <begin position="324"/>
        <end position="627"/>
    </location>
</feature>
<feature type="compositionally biased region" description="Pro residues" evidence="14">
    <location>
        <begin position="397"/>
        <end position="419"/>
    </location>
</feature>
<dbReference type="InterPro" id="IPR050587">
    <property type="entry name" value="GNT1/Glycosyltrans_8"/>
</dbReference>
<dbReference type="InterPro" id="IPR002495">
    <property type="entry name" value="Glyco_trans_8"/>
</dbReference>
<evidence type="ECO:0000256" key="9">
    <source>
        <dbReference type="ARBA" id="ARBA00038162"/>
    </source>
</evidence>
<dbReference type="PANTHER" id="PTHR11183">
    <property type="entry name" value="GLYCOGENIN SUBFAMILY MEMBER"/>
    <property type="match status" value="1"/>
</dbReference>
<evidence type="ECO:0000256" key="5">
    <source>
        <dbReference type="ARBA" id="ARBA00022723"/>
    </source>
</evidence>
<feature type="compositionally biased region" description="Low complexity" evidence="14">
    <location>
        <begin position="815"/>
        <end position="826"/>
    </location>
</feature>
<evidence type="ECO:0000256" key="11">
    <source>
        <dbReference type="ARBA" id="ARBA00050886"/>
    </source>
</evidence>
<comment type="subcellular location">
    <subcellularLocation>
        <location evidence="2">Cytoplasm</location>
    </subcellularLocation>
</comment>
<feature type="compositionally biased region" description="Polar residues" evidence="14">
    <location>
        <begin position="752"/>
        <end position="768"/>
    </location>
</feature>
<dbReference type="SUPFAM" id="SSF53448">
    <property type="entry name" value="Nucleotide-diphospho-sugar transferases"/>
    <property type="match status" value="1"/>
</dbReference>
<organism evidence="15 16">
    <name type="scientific">Mycena pura</name>
    <dbReference type="NCBI Taxonomy" id="153505"/>
    <lineage>
        <taxon>Eukaryota</taxon>
        <taxon>Fungi</taxon>
        <taxon>Dikarya</taxon>
        <taxon>Basidiomycota</taxon>
        <taxon>Agaricomycotina</taxon>
        <taxon>Agaricomycetes</taxon>
        <taxon>Agaricomycetidae</taxon>
        <taxon>Agaricales</taxon>
        <taxon>Marasmiineae</taxon>
        <taxon>Mycenaceae</taxon>
        <taxon>Mycena</taxon>
    </lineage>
</organism>
<evidence type="ECO:0000256" key="3">
    <source>
        <dbReference type="ARBA" id="ARBA00022490"/>
    </source>
</evidence>
<evidence type="ECO:0000256" key="1">
    <source>
        <dbReference type="ARBA" id="ARBA00001936"/>
    </source>
</evidence>
<dbReference type="CDD" id="cd02537">
    <property type="entry name" value="GT8_Glycogenin"/>
    <property type="match status" value="1"/>
</dbReference>
<dbReference type="Pfam" id="PF01501">
    <property type="entry name" value="Glyco_transf_8"/>
    <property type="match status" value="1"/>
</dbReference>
<proteinExistence type="inferred from homology"/>
<evidence type="ECO:0000256" key="13">
    <source>
        <dbReference type="ARBA" id="ARBA00057883"/>
    </source>
</evidence>
<feature type="compositionally biased region" description="Basic and acidic residues" evidence="14">
    <location>
        <begin position="334"/>
        <end position="369"/>
    </location>
</feature>
<dbReference type="EC" id="2.4.1.186" evidence="10"/>
<keyword evidence="5" id="KW-0479">Metal-binding</keyword>
<evidence type="ECO:0000256" key="4">
    <source>
        <dbReference type="ARBA" id="ARBA00022679"/>
    </source>
</evidence>
<feature type="region of interest" description="Disordered" evidence="14">
    <location>
        <begin position="656"/>
        <end position="890"/>
    </location>
</feature>
<reference evidence="15" key="1">
    <citation type="submission" date="2023-03" db="EMBL/GenBank/DDBJ databases">
        <title>Massive genome expansion in bonnet fungi (Mycena s.s.) driven by repeated elements and novel gene families across ecological guilds.</title>
        <authorList>
            <consortium name="Lawrence Berkeley National Laboratory"/>
            <person name="Harder C.B."/>
            <person name="Miyauchi S."/>
            <person name="Viragh M."/>
            <person name="Kuo A."/>
            <person name="Thoen E."/>
            <person name="Andreopoulos B."/>
            <person name="Lu D."/>
            <person name="Skrede I."/>
            <person name="Drula E."/>
            <person name="Henrissat B."/>
            <person name="Morin E."/>
            <person name="Kohler A."/>
            <person name="Barry K."/>
            <person name="LaButti K."/>
            <person name="Morin E."/>
            <person name="Salamov A."/>
            <person name="Lipzen A."/>
            <person name="Mereny Z."/>
            <person name="Hegedus B."/>
            <person name="Baldrian P."/>
            <person name="Stursova M."/>
            <person name="Weitz H."/>
            <person name="Taylor A."/>
            <person name="Grigoriev I.V."/>
            <person name="Nagy L.G."/>
            <person name="Martin F."/>
            <person name="Kauserud H."/>
        </authorList>
    </citation>
    <scope>NUCLEOTIDE SEQUENCE</scope>
    <source>
        <strain evidence="15">9144</strain>
    </source>
</reference>
<comment type="function">
    <text evidence="13">Self-glucosylating initiator of glycogen synthesis. It catalyzes the formation of a short alpha (1,4)-glucosyl chain covalently attached via a glucose 1-O-tyrosyl linkage to internal tyrosine residues and these chains act as primers for the elongation reaction catalyzed by glycogen synthase.</text>
</comment>
<evidence type="ECO:0000313" key="15">
    <source>
        <dbReference type="EMBL" id="KAJ7225318.1"/>
    </source>
</evidence>
<dbReference type="EMBL" id="JARJCW010000004">
    <property type="protein sequence ID" value="KAJ7225318.1"/>
    <property type="molecule type" value="Genomic_DNA"/>
</dbReference>
<evidence type="ECO:0000313" key="16">
    <source>
        <dbReference type="Proteomes" id="UP001219525"/>
    </source>
</evidence>
<feature type="compositionally biased region" description="Basic and acidic residues" evidence="14">
    <location>
        <begin position="672"/>
        <end position="686"/>
    </location>
</feature>
<comment type="catalytic activity">
    <reaction evidence="11">
        <text>[1,4-alpha-D-glucosyl](n)-L-tyrosyl-[glycogenin] + UDP-alpha-D-glucose = [1,4-alpha-D-glucosyl](n+1)-L-tyrosyl-[glycogenin] + UDP + H(+)</text>
        <dbReference type="Rhea" id="RHEA:56560"/>
        <dbReference type="Rhea" id="RHEA-COMP:14606"/>
        <dbReference type="Rhea" id="RHEA-COMP:14607"/>
        <dbReference type="ChEBI" id="CHEBI:15378"/>
        <dbReference type="ChEBI" id="CHEBI:58223"/>
        <dbReference type="ChEBI" id="CHEBI:58885"/>
        <dbReference type="ChEBI" id="CHEBI:140574"/>
        <dbReference type="EC" id="2.4.1.186"/>
    </reaction>
</comment>
<dbReference type="AlphaFoldDB" id="A0AAD7E368"/>
<feature type="compositionally biased region" description="Pro residues" evidence="14">
    <location>
        <begin position="529"/>
        <end position="548"/>
    </location>
</feature>
<evidence type="ECO:0000256" key="14">
    <source>
        <dbReference type="SAM" id="MobiDB-lite"/>
    </source>
</evidence>
<feature type="compositionally biased region" description="Polar residues" evidence="14">
    <location>
        <begin position="370"/>
        <end position="380"/>
    </location>
</feature>
<feature type="compositionally biased region" description="Pro residues" evidence="14">
    <location>
        <begin position="442"/>
        <end position="452"/>
    </location>
</feature>
<keyword evidence="16" id="KW-1185">Reference proteome</keyword>
<keyword evidence="8" id="KW-0464">Manganese</keyword>
<comment type="similarity">
    <text evidence="9">Belongs to the glycosyltransferase 8 family. Glycogenin subfamily.</text>
</comment>
<feature type="compositionally biased region" description="Low complexity" evidence="14">
    <location>
        <begin position="500"/>
        <end position="510"/>
    </location>
</feature>
<gene>
    <name evidence="15" type="ORF">GGX14DRAFT_638107</name>
</gene>
<protein>
    <recommendedName>
        <fullName evidence="10">glycogenin glucosyltransferase</fullName>
        <ecNumber evidence="10">2.4.1.186</ecNumber>
    </recommendedName>
</protein>
<accession>A0AAD7E368</accession>
<name>A0AAD7E368_9AGAR</name>
<dbReference type="GO" id="GO:0046872">
    <property type="term" value="F:metal ion binding"/>
    <property type="evidence" value="ECO:0007669"/>
    <property type="project" value="UniProtKB-KW"/>
</dbReference>
<keyword evidence="3" id="KW-0963">Cytoplasm</keyword>
<evidence type="ECO:0000256" key="12">
    <source>
        <dbReference type="ARBA" id="ARBA00052293"/>
    </source>
</evidence>
<comment type="cofactor">
    <cofactor evidence="1">
        <name>Mn(2+)</name>
        <dbReference type="ChEBI" id="CHEBI:29035"/>
    </cofactor>
</comment>
<evidence type="ECO:0000256" key="6">
    <source>
        <dbReference type="ARBA" id="ARBA00023056"/>
    </source>
</evidence>
<feature type="compositionally biased region" description="Pro residues" evidence="14">
    <location>
        <begin position="874"/>
        <end position="883"/>
    </location>
</feature>
<feature type="compositionally biased region" description="Low complexity" evidence="14">
    <location>
        <begin position="859"/>
        <end position="873"/>
    </location>
</feature>
<sequence>MAASAASYAFVTLLTSDAYLPGVLTVVGALRDLHPTPAVPPEVDFQTVCLVTPETVDVSAIKPLRGAFDVVVGVEVIAQEDDKGLKLLGRLDLNTVLTKLHVFRLTQYSKIIFLDADVLPVRPLSHLFTLPYEFSAVPDVGWPDIFNSGVLVLSPGEDKFNELNQLLKSKGTWDGGDQGILNEWRGGDWNKLSFTYNTTPTAVYTYAPAYERFGSQISAIHFIGPSKPWKSLPFRAPFQNYGTQSDSGPLQAYDYNALLDRWFAVYDKHCRAEPAVSKTDFEVKRYISAWDEQTGTASELISGSMASGTALGLEDLRKMATHGIPAAVPPSTSRSREGEYIRLPLEGRVDLMRPQKPSQEKIEEQEPRVQTESSGLTTPRPSHARSGSPPRWETLPTPGPDEVPPSPRIPTISLPPTPTPASYALRHHDQQPSQTGTQAPQHQPPQHQPPQHQPHDESTQQQHQQPPQQQHQQTPQQPLRPPSPPLLLWNAATDPPPTTAPSASAFPSDTYFPNIWDQPSTRQHYPQGPRSPSPPPSSDALFQPPPVSEIPESLRRQGHYRQVTGEDPEPGANPSPDRSKVKSIFPWEDKPRQMPGRVFPSGDVPSPSQFLSPVSTPEAASRARGQQLSPLHGLPAALAYANAWDTVPSIQKYASRLVRPPMSPVPLQPAFDDDRRRRRSWDDRTEASSMDGDDEDDGDEDDDESQGRPSDSDQETGATATSVTSVRSRSGSSAVSATYSVKGKKKEYTVRGVQTVSPKYRSMGTQVDSPKVPSTRGQRTARANDGHGRRQWAPSAADVLPPVTVRAGTGTATMALSLASPSPGSPRGFLSPKEQTQMSTPPPRTAAAAPTERHPSNDGSLTSLTSPPSSVGPLSPPDAPLVLPPARKGSRVWDPARGVELFKRGSEEVLARFLKMGSWEDEAGQ</sequence>
<comment type="caution">
    <text evidence="15">The sequence shown here is derived from an EMBL/GenBank/DDBJ whole genome shotgun (WGS) entry which is preliminary data.</text>
</comment>
<keyword evidence="6" id="KW-0320">Glycogen biosynthesis</keyword>
<dbReference type="GO" id="GO:0005978">
    <property type="term" value="P:glycogen biosynthetic process"/>
    <property type="evidence" value="ECO:0007669"/>
    <property type="project" value="UniProtKB-KW"/>
</dbReference>
<feature type="compositionally biased region" description="Low complexity" evidence="14">
    <location>
        <begin position="716"/>
        <end position="741"/>
    </location>
</feature>
<keyword evidence="4" id="KW-0808">Transferase</keyword>
<dbReference type="FunFam" id="3.90.550.10:FF:000092">
    <property type="entry name" value="Glycogenin 2"/>
    <property type="match status" value="1"/>
</dbReference>
<dbReference type="Proteomes" id="UP001219525">
    <property type="component" value="Unassembled WGS sequence"/>
</dbReference>
<evidence type="ECO:0000256" key="2">
    <source>
        <dbReference type="ARBA" id="ARBA00004496"/>
    </source>
</evidence>
<keyword evidence="7" id="KW-0325">Glycoprotein</keyword>
<evidence type="ECO:0000256" key="8">
    <source>
        <dbReference type="ARBA" id="ARBA00023211"/>
    </source>
</evidence>
<comment type="catalytic activity">
    <reaction evidence="12">
        <text>L-tyrosyl-[glycogenin] + UDP-alpha-D-glucose = alpha-D-glucosyl-L-tyrosyl-[glycogenin] + UDP + H(+)</text>
        <dbReference type="Rhea" id="RHEA:23360"/>
        <dbReference type="Rhea" id="RHEA-COMP:14604"/>
        <dbReference type="Rhea" id="RHEA-COMP:14605"/>
        <dbReference type="ChEBI" id="CHEBI:15378"/>
        <dbReference type="ChEBI" id="CHEBI:46858"/>
        <dbReference type="ChEBI" id="CHEBI:58223"/>
        <dbReference type="ChEBI" id="CHEBI:58885"/>
        <dbReference type="ChEBI" id="CHEBI:140573"/>
        <dbReference type="EC" id="2.4.1.186"/>
    </reaction>
</comment>
<dbReference type="GO" id="GO:0008466">
    <property type="term" value="F:glycogenin glucosyltransferase activity"/>
    <property type="evidence" value="ECO:0007669"/>
    <property type="project" value="UniProtKB-EC"/>
</dbReference>
<feature type="compositionally biased region" description="Polar residues" evidence="14">
    <location>
        <begin position="606"/>
        <end position="615"/>
    </location>
</feature>
<dbReference type="GO" id="GO:0005737">
    <property type="term" value="C:cytoplasm"/>
    <property type="evidence" value="ECO:0007669"/>
    <property type="project" value="UniProtKB-SubCell"/>
</dbReference>
<evidence type="ECO:0000256" key="10">
    <source>
        <dbReference type="ARBA" id="ARBA00038934"/>
    </source>
</evidence>
<dbReference type="InterPro" id="IPR029044">
    <property type="entry name" value="Nucleotide-diphossugar_trans"/>
</dbReference>